<gene>
    <name evidence="4" type="primary">LOC114914115</name>
</gene>
<evidence type="ECO:0000313" key="4">
    <source>
        <dbReference type="RefSeq" id="XP_029120155.1"/>
    </source>
</evidence>
<evidence type="ECO:0000256" key="2">
    <source>
        <dbReference type="PROSITE-ProRule" id="PRU00708"/>
    </source>
</evidence>
<dbReference type="PANTHER" id="PTHR47926">
    <property type="entry name" value="PENTATRICOPEPTIDE REPEAT-CONTAINING PROTEIN"/>
    <property type="match status" value="1"/>
</dbReference>
<dbReference type="OrthoDB" id="185373at2759"/>
<feature type="repeat" description="PPR" evidence="2">
    <location>
        <begin position="176"/>
        <end position="211"/>
    </location>
</feature>
<proteinExistence type="predicted"/>
<keyword evidence="3" id="KW-1185">Reference proteome</keyword>
<dbReference type="GO" id="GO:0003723">
    <property type="term" value="F:RNA binding"/>
    <property type="evidence" value="ECO:0007669"/>
    <property type="project" value="InterPro"/>
</dbReference>
<dbReference type="AlphaFoldDB" id="A0A8N4F469"/>
<accession>A0A8N4F469</accession>
<name>A0A8N4F469_ELAGV</name>
<dbReference type="InterPro" id="IPR002885">
    <property type="entry name" value="PPR_rpt"/>
</dbReference>
<dbReference type="InterPro" id="IPR046960">
    <property type="entry name" value="PPR_At4g14850-like_plant"/>
</dbReference>
<evidence type="ECO:0000256" key="1">
    <source>
        <dbReference type="ARBA" id="ARBA00022737"/>
    </source>
</evidence>
<dbReference type="Gene3D" id="1.25.40.10">
    <property type="entry name" value="Tetratricopeptide repeat domain"/>
    <property type="match status" value="2"/>
</dbReference>
<dbReference type="RefSeq" id="XP_029120155.1">
    <property type="nucleotide sequence ID" value="XM_029264322.1"/>
</dbReference>
<evidence type="ECO:0000313" key="3">
    <source>
        <dbReference type="Proteomes" id="UP000504607"/>
    </source>
</evidence>
<keyword evidence="1" id="KW-0677">Repeat</keyword>
<dbReference type="PROSITE" id="PS51375">
    <property type="entry name" value="PPR"/>
    <property type="match status" value="1"/>
</dbReference>
<dbReference type="FunFam" id="1.25.40.10:FF:000344">
    <property type="entry name" value="Pentatricopeptide repeat-containing protein"/>
    <property type="match status" value="1"/>
</dbReference>
<dbReference type="FunFam" id="1.25.40.10:FF:000031">
    <property type="entry name" value="Pentatricopeptide repeat-containing protein mitochondrial"/>
    <property type="match status" value="1"/>
</dbReference>
<dbReference type="GO" id="GO:0009451">
    <property type="term" value="P:RNA modification"/>
    <property type="evidence" value="ECO:0007669"/>
    <property type="project" value="InterPro"/>
</dbReference>
<dbReference type="Pfam" id="PF01535">
    <property type="entry name" value="PPR"/>
    <property type="match status" value="4"/>
</dbReference>
<organism evidence="3 4">
    <name type="scientific">Elaeis guineensis var. tenera</name>
    <name type="common">Oil palm</name>
    <dbReference type="NCBI Taxonomy" id="51953"/>
    <lineage>
        <taxon>Eukaryota</taxon>
        <taxon>Viridiplantae</taxon>
        <taxon>Streptophyta</taxon>
        <taxon>Embryophyta</taxon>
        <taxon>Tracheophyta</taxon>
        <taxon>Spermatophyta</taxon>
        <taxon>Magnoliopsida</taxon>
        <taxon>Liliopsida</taxon>
        <taxon>Arecaceae</taxon>
        <taxon>Arecoideae</taxon>
        <taxon>Cocoseae</taxon>
        <taxon>Elaeidinae</taxon>
        <taxon>Elaeis</taxon>
    </lineage>
</organism>
<dbReference type="Proteomes" id="UP000504607">
    <property type="component" value="Chromosome 4"/>
</dbReference>
<dbReference type="NCBIfam" id="TIGR00756">
    <property type="entry name" value="PPR"/>
    <property type="match status" value="1"/>
</dbReference>
<sequence length="255" mass="28126">MLHHPCTIPDSFTFPSPLKACARLLAFSEGEALHGQTVKLGLDADLCIKTTAITMYSAFGDVNSARQVFDDMAKKKNIVWTSMIGGYARNQSPREALLLLSMMEEGLEADDATIASALLACAELEDLDHGKKLHCRIRKLGMRISVVLGTALVGRYAKCGEIAAAREVFDALPERNVLTWSAMISGRAQNDQGEEALRLFNKRVTEGDNKPNEITVMAKLSACVQTGDLSIGKWVHAYIHRTQMGYSIWIELFTY</sequence>
<dbReference type="InterPro" id="IPR011990">
    <property type="entry name" value="TPR-like_helical_dom_sf"/>
</dbReference>
<reference evidence="4" key="1">
    <citation type="submission" date="2025-08" db="UniProtKB">
        <authorList>
            <consortium name="RefSeq"/>
        </authorList>
    </citation>
    <scope>IDENTIFICATION</scope>
</reference>
<protein>
    <submittedName>
        <fullName evidence="4">Pentatricopeptide repeat-containing protein At2g33760-like</fullName>
    </submittedName>
</protein>